<keyword evidence="2" id="KW-1185">Reference proteome</keyword>
<dbReference type="AlphaFoldDB" id="A0A501W8A8"/>
<reference evidence="1 2" key="1">
    <citation type="submission" date="2019-06" db="EMBL/GenBank/DDBJ databases">
        <title>A novel bacterium of genus Pontibacter, isolated from marine sediment.</title>
        <authorList>
            <person name="Huang H."/>
            <person name="Mo K."/>
            <person name="Hu Y."/>
        </authorList>
    </citation>
    <scope>NUCLEOTIDE SEQUENCE [LARGE SCALE GENOMIC DNA]</scope>
    <source>
        <strain evidence="1 2">HB172049</strain>
    </source>
</reference>
<evidence type="ECO:0000313" key="2">
    <source>
        <dbReference type="Proteomes" id="UP000316727"/>
    </source>
</evidence>
<dbReference type="Proteomes" id="UP000316727">
    <property type="component" value="Unassembled WGS sequence"/>
</dbReference>
<proteinExistence type="predicted"/>
<gene>
    <name evidence="1" type="ORF">FJM65_06150</name>
</gene>
<organism evidence="1 2">
    <name type="scientific">Pontibacter mangrovi</name>
    <dbReference type="NCBI Taxonomy" id="2589816"/>
    <lineage>
        <taxon>Bacteria</taxon>
        <taxon>Pseudomonadati</taxon>
        <taxon>Bacteroidota</taxon>
        <taxon>Cytophagia</taxon>
        <taxon>Cytophagales</taxon>
        <taxon>Hymenobacteraceae</taxon>
        <taxon>Pontibacter</taxon>
    </lineage>
</organism>
<dbReference type="EMBL" id="VFRQ01000003">
    <property type="protein sequence ID" value="TPE44610.1"/>
    <property type="molecule type" value="Genomic_DNA"/>
</dbReference>
<protein>
    <recommendedName>
        <fullName evidence="3">Tetratricopeptide repeat protein</fullName>
    </recommendedName>
</protein>
<evidence type="ECO:0000313" key="1">
    <source>
        <dbReference type="EMBL" id="TPE44610.1"/>
    </source>
</evidence>
<dbReference type="RefSeq" id="WP_140620580.1">
    <property type="nucleotide sequence ID" value="NZ_VFRQ01000003.1"/>
</dbReference>
<evidence type="ECO:0008006" key="3">
    <source>
        <dbReference type="Google" id="ProtNLM"/>
    </source>
</evidence>
<comment type="caution">
    <text evidence="1">The sequence shown here is derived from an EMBL/GenBank/DDBJ whole genome shotgun (WGS) entry which is preliminary data.</text>
</comment>
<sequence>MNLTTFKASLSAATPPPEANVYLQALWYEAKGDWDKAHVLIQDLPDQNAAWIHAYLHRQEGDTGNADYWYRRAGRKRPQQTLEEEWESIASELLEEV</sequence>
<accession>A0A501W8A8</accession>
<dbReference type="OrthoDB" id="370799at2"/>
<name>A0A501W8A8_9BACT</name>